<keyword evidence="2" id="KW-1185">Reference proteome</keyword>
<dbReference type="Proteomes" id="UP000315395">
    <property type="component" value="Chromosome"/>
</dbReference>
<dbReference type="KEGG" id="orz:FNH13_09915"/>
<reference evidence="1 2" key="1">
    <citation type="submission" date="2019-07" db="EMBL/GenBank/DDBJ databases">
        <title>complete genome sequencing of Ornithinimicrobium sp. H23M54.</title>
        <authorList>
            <person name="Bae J.-W."/>
            <person name="Lee S.-Y."/>
        </authorList>
    </citation>
    <scope>NUCLEOTIDE SEQUENCE [LARGE SCALE GENOMIC DNA]</scope>
    <source>
        <strain evidence="1 2">H23M54</strain>
    </source>
</reference>
<gene>
    <name evidence="1" type="ORF">FNH13_09915</name>
</gene>
<proteinExistence type="predicted"/>
<dbReference type="RefSeq" id="WP_143783290.1">
    <property type="nucleotide sequence ID" value="NZ_CP041616.1"/>
</dbReference>
<evidence type="ECO:0000313" key="2">
    <source>
        <dbReference type="Proteomes" id="UP000315395"/>
    </source>
</evidence>
<dbReference type="InterPro" id="IPR011990">
    <property type="entry name" value="TPR-like_helical_dom_sf"/>
</dbReference>
<dbReference type="AlphaFoldDB" id="A0A516GAU0"/>
<dbReference type="OrthoDB" id="3211351at2"/>
<organism evidence="1 2">
    <name type="scientific">Ornithinimicrobium ciconiae</name>
    <dbReference type="NCBI Taxonomy" id="2594265"/>
    <lineage>
        <taxon>Bacteria</taxon>
        <taxon>Bacillati</taxon>
        <taxon>Actinomycetota</taxon>
        <taxon>Actinomycetes</taxon>
        <taxon>Micrococcales</taxon>
        <taxon>Ornithinimicrobiaceae</taxon>
        <taxon>Ornithinimicrobium</taxon>
    </lineage>
</organism>
<evidence type="ECO:0008006" key="3">
    <source>
        <dbReference type="Google" id="ProtNLM"/>
    </source>
</evidence>
<dbReference type="SUPFAM" id="SSF48452">
    <property type="entry name" value="TPR-like"/>
    <property type="match status" value="1"/>
</dbReference>
<dbReference type="Gene3D" id="1.25.40.10">
    <property type="entry name" value="Tetratricopeptide repeat domain"/>
    <property type="match status" value="1"/>
</dbReference>
<evidence type="ECO:0000313" key="1">
    <source>
        <dbReference type="EMBL" id="QDO88612.1"/>
    </source>
</evidence>
<name>A0A516GAU0_9MICO</name>
<sequence>MRDPVSFEDLDDLEEALRSASPAEHASAAADLASWAESPHPQDIPFPGDLLIAAGDLLSRAADLSGALAHYQRAAELGTSEGPDANAYVVDTLFQLDRPQEARTLSETLRRARPERVDTYLAMATVWELNGDLRQSLGWSTRGIALAEEVDGPPADLGLLCVARWRVRQEQGMEPDEYDELAMGFLDAVDEGAGEA</sequence>
<protein>
    <recommendedName>
        <fullName evidence="3">Tetratricopeptide repeat protein</fullName>
    </recommendedName>
</protein>
<accession>A0A516GAU0</accession>
<dbReference type="EMBL" id="CP041616">
    <property type="protein sequence ID" value="QDO88612.1"/>
    <property type="molecule type" value="Genomic_DNA"/>
</dbReference>